<dbReference type="PROSITE" id="PS50157">
    <property type="entry name" value="ZINC_FINGER_C2H2_2"/>
    <property type="match status" value="1"/>
</dbReference>
<dbReference type="OrthoDB" id="3061143at2759"/>
<dbReference type="Gene3D" id="3.30.160.60">
    <property type="entry name" value="Classic Zinc Finger"/>
    <property type="match status" value="1"/>
</dbReference>
<proteinExistence type="predicted"/>
<name>A0A9P7Z528_9HELO</name>
<dbReference type="PROSITE" id="PS00028">
    <property type="entry name" value="ZINC_FINGER_C2H2_1"/>
    <property type="match status" value="1"/>
</dbReference>
<evidence type="ECO:0000313" key="4">
    <source>
        <dbReference type="Proteomes" id="UP000887226"/>
    </source>
</evidence>
<keyword evidence="1" id="KW-0479">Metal-binding</keyword>
<dbReference type="EMBL" id="MU253867">
    <property type="protein sequence ID" value="KAG9245060.1"/>
    <property type="molecule type" value="Genomic_DNA"/>
</dbReference>
<evidence type="ECO:0000259" key="2">
    <source>
        <dbReference type="PROSITE" id="PS50157"/>
    </source>
</evidence>
<reference evidence="3" key="1">
    <citation type="journal article" date="2021" name="IMA Fungus">
        <title>Genomic characterization of three marine fungi, including Emericellopsis atlantica sp. nov. with signatures of a generalist lifestyle and marine biomass degradation.</title>
        <authorList>
            <person name="Hagestad O.C."/>
            <person name="Hou L."/>
            <person name="Andersen J.H."/>
            <person name="Hansen E.H."/>
            <person name="Altermark B."/>
            <person name="Li C."/>
            <person name="Kuhnert E."/>
            <person name="Cox R.J."/>
            <person name="Crous P.W."/>
            <person name="Spatafora J.W."/>
            <person name="Lail K."/>
            <person name="Amirebrahimi M."/>
            <person name="Lipzen A."/>
            <person name="Pangilinan J."/>
            <person name="Andreopoulos W."/>
            <person name="Hayes R.D."/>
            <person name="Ng V."/>
            <person name="Grigoriev I.V."/>
            <person name="Jackson S.A."/>
            <person name="Sutton T.D.S."/>
            <person name="Dobson A.D.W."/>
            <person name="Rama T."/>
        </authorList>
    </citation>
    <scope>NUCLEOTIDE SEQUENCE</scope>
    <source>
        <strain evidence="3">TRa3180A</strain>
    </source>
</reference>
<keyword evidence="1" id="KW-0862">Zinc</keyword>
<accession>A0A9P7Z528</accession>
<keyword evidence="1" id="KW-0863">Zinc-finger</keyword>
<protein>
    <recommendedName>
        <fullName evidence="2">C2H2-type domain-containing protein</fullName>
    </recommendedName>
</protein>
<sequence length="590" mass="65782">MDSYSKLCNYKAPVDHSDRVTIEPNFPPSGLPKENIAIAIAKNSEIPEILKAAGKLTAEEHKTICYTELKDKRVDVGWAGEEVFTAKHFNEAEIQSLENGDIMAKFMCLRELILRRGKGDRKNHAEFELCLAGKETISKLDRRCYTGGFQTDPSGRITMAAQEKTVLENPDTVAVITRLTAEVATALLKSVVPLELLAMLHQEADTKAPLTFGDETNKDFTTCQFNISTIDGNSLEMQLEVVGTLHIDHNDDKRRWTVLLSMDNTPPNHWPGRTLLTDLRLYAVMAPLTALVFPGVRPHFSLPPVPMGSSMRAEYTSPVRGIADLDPSEFLYLRVKVVSYPKEKIHDFSVANQVQKELNVLKPYNDYQDVVGTSEALPGAIVAFGTVEHQFNSLARIEAVKHAVMSAKNPAKVIPSAQQIANNYRWKEGDTIHMPDVERIEKTIQGNTPGTHKFQHEAAMKKHTEGCGARLSMHSFPGTSKAGNRSWGNKQGTFTLRWVEATALGSKLAEIVAGIEDKGGKSVPKPRIFGCNFCDKRFIKNSTLRSHTKNVHNRKYTRVTPTSEPEDRGDEEIEELYLEGTKEAKRQKTS</sequence>
<evidence type="ECO:0000313" key="3">
    <source>
        <dbReference type="EMBL" id="KAG9245060.1"/>
    </source>
</evidence>
<dbReference type="GO" id="GO:0008270">
    <property type="term" value="F:zinc ion binding"/>
    <property type="evidence" value="ECO:0007669"/>
    <property type="project" value="UniProtKB-KW"/>
</dbReference>
<dbReference type="Proteomes" id="UP000887226">
    <property type="component" value="Unassembled WGS sequence"/>
</dbReference>
<dbReference type="InterPro" id="IPR013087">
    <property type="entry name" value="Znf_C2H2_type"/>
</dbReference>
<evidence type="ECO:0000256" key="1">
    <source>
        <dbReference type="PROSITE-ProRule" id="PRU00042"/>
    </source>
</evidence>
<organism evidence="3 4">
    <name type="scientific">Calycina marina</name>
    <dbReference type="NCBI Taxonomy" id="1763456"/>
    <lineage>
        <taxon>Eukaryota</taxon>
        <taxon>Fungi</taxon>
        <taxon>Dikarya</taxon>
        <taxon>Ascomycota</taxon>
        <taxon>Pezizomycotina</taxon>
        <taxon>Leotiomycetes</taxon>
        <taxon>Helotiales</taxon>
        <taxon>Pezizellaceae</taxon>
        <taxon>Calycina</taxon>
    </lineage>
</organism>
<keyword evidence="4" id="KW-1185">Reference proteome</keyword>
<feature type="domain" description="C2H2-type" evidence="2">
    <location>
        <begin position="529"/>
        <end position="557"/>
    </location>
</feature>
<gene>
    <name evidence="3" type="ORF">BJ878DRAFT_479578</name>
</gene>
<comment type="caution">
    <text evidence="3">The sequence shown here is derived from an EMBL/GenBank/DDBJ whole genome shotgun (WGS) entry which is preliminary data.</text>
</comment>
<dbReference type="AlphaFoldDB" id="A0A9P7Z528"/>